<dbReference type="AlphaFoldDB" id="A0AAU0F174"/>
<organism evidence="3 4">
    <name type="scientific">Bergeyella porcorum</name>
    <dbReference type="NCBI Taxonomy" id="1735111"/>
    <lineage>
        <taxon>Bacteria</taxon>
        <taxon>Pseudomonadati</taxon>
        <taxon>Bacteroidota</taxon>
        <taxon>Flavobacteriia</taxon>
        <taxon>Flavobacteriales</taxon>
        <taxon>Weeksellaceae</taxon>
        <taxon>Bergeyella</taxon>
    </lineage>
</organism>
<keyword evidence="1" id="KW-1133">Transmembrane helix</keyword>
<dbReference type="Proteomes" id="UP001432059">
    <property type="component" value="Chromosome"/>
</dbReference>
<dbReference type="Pfam" id="PF13239">
    <property type="entry name" value="2TM"/>
    <property type="match status" value="1"/>
</dbReference>
<gene>
    <name evidence="3" type="ORF">BPO_1037</name>
</gene>
<feature type="transmembrane region" description="Helical" evidence="1">
    <location>
        <begin position="54"/>
        <end position="75"/>
    </location>
</feature>
<dbReference type="RefSeq" id="WP_327983425.1">
    <property type="nucleotide sequence ID" value="NZ_CP136426.1"/>
</dbReference>
<dbReference type="KEGG" id="bpor:BPO_1037"/>
<keyword evidence="1" id="KW-0812">Transmembrane</keyword>
<protein>
    <recommendedName>
        <fullName evidence="2">2TM domain-containing protein</fullName>
    </recommendedName>
</protein>
<dbReference type="EMBL" id="CP136426">
    <property type="protein sequence ID" value="WOC51684.1"/>
    <property type="molecule type" value="Genomic_DNA"/>
</dbReference>
<name>A0AAU0F174_9FLAO</name>
<keyword evidence="1" id="KW-0472">Membrane</keyword>
<proteinExistence type="predicted"/>
<sequence length="96" mass="11579">MEANYEQAYKEARERVKKLKSFYRHLMMYVIVNVFLVALNLYQNPDNLWCLWVIFSWGIGLAMNAISVFVPEFLFGKDWEERKIKELMNKHQSENL</sequence>
<reference evidence="3" key="1">
    <citation type="submission" date="2023-10" db="EMBL/GenBank/DDBJ databases">
        <title>Characterization and whole genome sequencing of a novel strain of Bergeyella porcorum QD2021 isolated from pig.</title>
        <authorList>
            <person name="Liu G."/>
            <person name="Chen C."/>
            <person name="Han X."/>
        </authorList>
    </citation>
    <scope>NUCLEOTIDE SEQUENCE</scope>
    <source>
        <strain evidence="3">QD2021</strain>
    </source>
</reference>
<dbReference type="InterPro" id="IPR025698">
    <property type="entry name" value="2TM_dom"/>
</dbReference>
<accession>A0AAU0F174</accession>
<evidence type="ECO:0000313" key="3">
    <source>
        <dbReference type="EMBL" id="WOC51684.1"/>
    </source>
</evidence>
<feature type="domain" description="2TM" evidence="2">
    <location>
        <begin position="10"/>
        <end position="89"/>
    </location>
</feature>
<evidence type="ECO:0000313" key="4">
    <source>
        <dbReference type="Proteomes" id="UP001432059"/>
    </source>
</evidence>
<evidence type="ECO:0000256" key="1">
    <source>
        <dbReference type="SAM" id="Phobius"/>
    </source>
</evidence>
<feature type="transmembrane region" description="Helical" evidence="1">
    <location>
        <begin position="21"/>
        <end position="42"/>
    </location>
</feature>
<keyword evidence="4" id="KW-1185">Reference proteome</keyword>
<evidence type="ECO:0000259" key="2">
    <source>
        <dbReference type="Pfam" id="PF13239"/>
    </source>
</evidence>